<proteinExistence type="inferred from homology"/>
<evidence type="ECO:0000313" key="4">
    <source>
        <dbReference type="EMBL" id="MCE2055778.1"/>
    </source>
</evidence>
<keyword evidence="3" id="KW-0687">Ribonucleoprotein</keyword>
<dbReference type="PANTHER" id="PTHR11363">
    <property type="entry name" value="60S RIBOSOMAL PROTEIN L3-RELATED"/>
    <property type="match status" value="1"/>
</dbReference>
<evidence type="ECO:0000256" key="1">
    <source>
        <dbReference type="ARBA" id="ARBA00006540"/>
    </source>
</evidence>
<evidence type="ECO:0000256" key="2">
    <source>
        <dbReference type="ARBA" id="ARBA00022980"/>
    </source>
</evidence>
<name>A0ABS8W2K5_DATST</name>
<dbReference type="SUPFAM" id="SSF50447">
    <property type="entry name" value="Translation proteins"/>
    <property type="match status" value="1"/>
</dbReference>
<dbReference type="InterPro" id="IPR009000">
    <property type="entry name" value="Transl_B-barrel_sf"/>
</dbReference>
<evidence type="ECO:0000313" key="5">
    <source>
        <dbReference type="Proteomes" id="UP000823775"/>
    </source>
</evidence>
<comment type="caution">
    <text evidence="4">The sequence shown here is derived from an EMBL/GenBank/DDBJ whole genome shotgun (WGS) entry which is preliminary data.</text>
</comment>
<evidence type="ECO:0000256" key="3">
    <source>
        <dbReference type="ARBA" id="ARBA00023274"/>
    </source>
</evidence>
<dbReference type="Proteomes" id="UP000823775">
    <property type="component" value="Unassembled WGS sequence"/>
</dbReference>
<keyword evidence="5" id="KW-1185">Reference proteome</keyword>
<gene>
    <name evidence="4" type="primary">RPL3_4</name>
    <name evidence="4" type="ORF">HAX54_043379</name>
</gene>
<sequence length="146" mass="17064">MSHRKFEHPRHGSLGFLPKKHAAGHRRKVNAFPKDNPSKPCELTAFLEYKAGMIHIVREVEKSGSELYKKETYEVITIIETPSMVIIDVVGYVKTPHGLCCLNIVWAQHLSEGIKWRFYKNWCKSTKKAFLKYSKKYEIDERKKDI</sequence>
<dbReference type="Gene3D" id="3.30.1430.10">
    <property type="match status" value="1"/>
</dbReference>
<dbReference type="InterPro" id="IPR044892">
    <property type="entry name" value="Ribosomal_L3_dom_3_arc_sf"/>
</dbReference>
<dbReference type="InterPro" id="IPR045077">
    <property type="entry name" value="L3_arc_euk"/>
</dbReference>
<dbReference type="EMBL" id="JACEIK010006484">
    <property type="protein sequence ID" value="MCE2055778.1"/>
    <property type="molecule type" value="Genomic_DNA"/>
</dbReference>
<protein>
    <submittedName>
        <fullName evidence="4">60S ribosomal protein L3</fullName>
    </submittedName>
</protein>
<dbReference type="PANTHER" id="PTHR11363:SF5">
    <property type="entry name" value="LARGE RIBOSOMAL SUBUNIT PROTEIN UL3"/>
    <property type="match status" value="1"/>
</dbReference>
<accession>A0ABS8W2K5</accession>
<dbReference type="GO" id="GO:0005840">
    <property type="term" value="C:ribosome"/>
    <property type="evidence" value="ECO:0007669"/>
    <property type="project" value="UniProtKB-KW"/>
</dbReference>
<reference evidence="4 5" key="1">
    <citation type="journal article" date="2021" name="BMC Genomics">
        <title>Datura genome reveals duplications of psychoactive alkaloid biosynthetic genes and high mutation rate following tissue culture.</title>
        <authorList>
            <person name="Rajewski A."/>
            <person name="Carter-House D."/>
            <person name="Stajich J."/>
            <person name="Litt A."/>
        </authorList>
    </citation>
    <scope>NUCLEOTIDE SEQUENCE [LARGE SCALE GENOMIC DNA]</scope>
    <source>
        <strain evidence="4">AR-01</strain>
    </source>
</reference>
<keyword evidence="2 4" id="KW-0689">Ribosomal protein</keyword>
<comment type="similarity">
    <text evidence="1">Belongs to the universal ribosomal protein uL3 family.</text>
</comment>
<organism evidence="4 5">
    <name type="scientific">Datura stramonium</name>
    <name type="common">Jimsonweed</name>
    <name type="synonym">Common thornapple</name>
    <dbReference type="NCBI Taxonomy" id="4076"/>
    <lineage>
        <taxon>Eukaryota</taxon>
        <taxon>Viridiplantae</taxon>
        <taxon>Streptophyta</taxon>
        <taxon>Embryophyta</taxon>
        <taxon>Tracheophyta</taxon>
        <taxon>Spermatophyta</taxon>
        <taxon>Magnoliopsida</taxon>
        <taxon>eudicotyledons</taxon>
        <taxon>Gunneridae</taxon>
        <taxon>Pentapetalae</taxon>
        <taxon>asterids</taxon>
        <taxon>lamiids</taxon>
        <taxon>Solanales</taxon>
        <taxon>Solanaceae</taxon>
        <taxon>Solanoideae</taxon>
        <taxon>Datureae</taxon>
        <taxon>Datura</taxon>
    </lineage>
</organism>
<dbReference type="Gene3D" id="4.10.960.10">
    <property type="entry name" value="Ribosomal protein L3, domain 3"/>
    <property type="match status" value="1"/>
</dbReference>
<dbReference type="InterPro" id="IPR000597">
    <property type="entry name" value="Ribosomal_uL3"/>
</dbReference>
<dbReference type="Pfam" id="PF00297">
    <property type="entry name" value="Ribosomal_L3"/>
    <property type="match status" value="1"/>
</dbReference>